<dbReference type="InterPro" id="IPR000639">
    <property type="entry name" value="Epox_hydrolase-like"/>
</dbReference>
<comment type="caution">
    <text evidence="2">The sequence shown here is derived from an EMBL/GenBank/DDBJ whole genome shotgun (WGS) entry which is preliminary data.</text>
</comment>
<accession>A0A178MD33</accession>
<feature type="domain" description="AB hydrolase-1" evidence="1">
    <location>
        <begin position="24"/>
        <end position="246"/>
    </location>
</feature>
<keyword evidence="3" id="KW-1185">Reference proteome</keyword>
<name>A0A178MD33_9CHLR</name>
<dbReference type="PANTHER" id="PTHR46331">
    <property type="entry name" value="VALACYCLOVIR HYDROLASE"/>
    <property type="match status" value="1"/>
</dbReference>
<organism evidence="2 3">
    <name type="scientific">Chloroflexus islandicus</name>
    <dbReference type="NCBI Taxonomy" id="1707952"/>
    <lineage>
        <taxon>Bacteria</taxon>
        <taxon>Bacillati</taxon>
        <taxon>Chloroflexota</taxon>
        <taxon>Chloroflexia</taxon>
        <taxon>Chloroflexales</taxon>
        <taxon>Chloroflexineae</taxon>
        <taxon>Chloroflexaceae</taxon>
        <taxon>Chloroflexus</taxon>
    </lineage>
</organism>
<reference evidence="2 3" key="1">
    <citation type="submission" date="2016-04" db="EMBL/GenBank/DDBJ databases">
        <title>Chloroflexus islandicus sp. nov., a thermophilic filamentous anoxygenic phototrophic bacterium from geyser Strokkur (Iceland).</title>
        <authorList>
            <person name="Gaisin V.A."/>
            <person name="Kalashnikov A.M."/>
            <person name="Sukhacheva M.V."/>
            <person name="Grouzdev D.S."/>
            <person name="Ivanov T.M."/>
            <person name="Kuznetsov B."/>
            <person name="Gorlenko V.M."/>
        </authorList>
    </citation>
    <scope>NUCLEOTIDE SEQUENCE [LARGE SCALE GENOMIC DNA]</scope>
    <source>
        <strain evidence="3">isl-2</strain>
    </source>
</reference>
<dbReference type="EMBL" id="LWQS01000049">
    <property type="protein sequence ID" value="OAN45938.1"/>
    <property type="molecule type" value="Genomic_DNA"/>
</dbReference>
<dbReference type="GO" id="GO:0017171">
    <property type="term" value="F:serine hydrolase activity"/>
    <property type="evidence" value="ECO:0007669"/>
    <property type="project" value="TreeGrafter"/>
</dbReference>
<dbReference type="RefSeq" id="WP_066786446.1">
    <property type="nucleotide sequence ID" value="NZ_LWQS01000049.1"/>
</dbReference>
<proteinExistence type="predicted"/>
<dbReference type="Gene3D" id="3.40.50.1820">
    <property type="entry name" value="alpha/beta hydrolase"/>
    <property type="match status" value="1"/>
</dbReference>
<keyword evidence="2" id="KW-0378">Hydrolase</keyword>
<dbReference type="PRINTS" id="PR00111">
    <property type="entry name" value="ABHYDROLASE"/>
</dbReference>
<dbReference type="PANTHER" id="PTHR46331:SF2">
    <property type="entry name" value="VALACYCLOVIR HYDROLASE"/>
    <property type="match status" value="1"/>
</dbReference>
<evidence type="ECO:0000259" key="1">
    <source>
        <dbReference type="Pfam" id="PF12697"/>
    </source>
</evidence>
<evidence type="ECO:0000313" key="2">
    <source>
        <dbReference type="EMBL" id="OAN45938.1"/>
    </source>
</evidence>
<gene>
    <name evidence="2" type="ORF">A6A03_01355</name>
</gene>
<dbReference type="InterPro" id="IPR029058">
    <property type="entry name" value="AB_hydrolase_fold"/>
</dbReference>
<dbReference type="Proteomes" id="UP000078287">
    <property type="component" value="Unassembled WGS sequence"/>
</dbReference>
<dbReference type="Pfam" id="PF12697">
    <property type="entry name" value="Abhydrolase_6"/>
    <property type="match status" value="1"/>
</dbReference>
<sequence>MMHNVTLHDGALLAYHDLGSGPPLLLIHGFTGTARSHMGVLIDNLKHGYRVIAPDLRGYGASRPPNRTFPPDFYQRDAADMAELLDILQPGPVVVLGFSDGAESALVLAARRPDLVRGVVAWGVAGVMSQAMVEAVQDWLPVSEWDERRAAWREEIIELHGREQLEPMIEGWVRAAEAIVAAGGDICLREAPQIRCPTLLINGDGERNNLPEDVQRLAAAIPNCRLEFVANSGHSIQDDQPAVLIRLIRQFLTS</sequence>
<dbReference type="OrthoDB" id="27092at2"/>
<dbReference type="STRING" id="1707952.A6A03_01355"/>
<dbReference type="AlphaFoldDB" id="A0A178MD33"/>
<dbReference type="InterPro" id="IPR000073">
    <property type="entry name" value="AB_hydrolase_1"/>
</dbReference>
<dbReference type="PRINTS" id="PR00412">
    <property type="entry name" value="EPOXHYDRLASE"/>
</dbReference>
<evidence type="ECO:0000313" key="3">
    <source>
        <dbReference type="Proteomes" id="UP000078287"/>
    </source>
</evidence>
<dbReference type="SUPFAM" id="SSF53474">
    <property type="entry name" value="alpha/beta-Hydrolases"/>
    <property type="match status" value="1"/>
</dbReference>
<protein>
    <submittedName>
        <fullName evidence="2">Alpha/beta hydrolase</fullName>
    </submittedName>
</protein>